<organism evidence="1 2">
    <name type="scientific">Nephila pilipes</name>
    <name type="common">Giant wood spider</name>
    <name type="synonym">Nephila maculata</name>
    <dbReference type="NCBI Taxonomy" id="299642"/>
    <lineage>
        <taxon>Eukaryota</taxon>
        <taxon>Metazoa</taxon>
        <taxon>Ecdysozoa</taxon>
        <taxon>Arthropoda</taxon>
        <taxon>Chelicerata</taxon>
        <taxon>Arachnida</taxon>
        <taxon>Araneae</taxon>
        <taxon>Araneomorphae</taxon>
        <taxon>Entelegynae</taxon>
        <taxon>Araneoidea</taxon>
        <taxon>Nephilidae</taxon>
        <taxon>Nephila</taxon>
    </lineage>
</organism>
<keyword evidence="2" id="KW-1185">Reference proteome</keyword>
<protein>
    <submittedName>
        <fullName evidence="1">Uncharacterized protein</fullName>
    </submittedName>
</protein>
<sequence>MVKSYLLLVTECIRVLNQGTHCAFKLWYIGSLDSKRFTRNVRVILLNISKATRIEPFLLLVEMEVPFAELTEVVLEIGRSDEISDEE</sequence>
<comment type="caution">
    <text evidence="1">The sequence shown here is derived from an EMBL/GenBank/DDBJ whole genome shotgun (WGS) entry which is preliminary data.</text>
</comment>
<dbReference type="Proteomes" id="UP000887013">
    <property type="component" value="Unassembled WGS sequence"/>
</dbReference>
<dbReference type="EMBL" id="BMAW01065248">
    <property type="protein sequence ID" value="GFT49483.1"/>
    <property type="molecule type" value="Genomic_DNA"/>
</dbReference>
<name>A0A8X6P5K9_NEPPI</name>
<evidence type="ECO:0000313" key="1">
    <source>
        <dbReference type="EMBL" id="GFT49483.1"/>
    </source>
</evidence>
<reference evidence="1" key="1">
    <citation type="submission" date="2020-08" db="EMBL/GenBank/DDBJ databases">
        <title>Multicomponent nature underlies the extraordinary mechanical properties of spider dragline silk.</title>
        <authorList>
            <person name="Kono N."/>
            <person name="Nakamura H."/>
            <person name="Mori M."/>
            <person name="Yoshida Y."/>
            <person name="Ohtoshi R."/>
            <person name="Malay A.D."/>
            <person name="Moran D.A.P."/>
            <person name="Tomita M."/>
            <person name="Numata K."/>
            <person name="Arakawa K."/>
        </authorList>
    </citation>
    <scope>NUCLEOTIDE SEQUENCE</scope>
</reference>
<gene>
    <name evidence="1" type="ORF">NPIL_127611</name>
</gene>
<proteinExistence type="predicted"/>
<accession>A0A8X6P5K9</accession>
<evidence type="ECO:0000313" key="2">
    <source>
        <dbReference type="Proteomes" id="UP000887013"/>
    </source>
</evidence>
<dbReference type="AlphaFoldDB" id="A0A8X6P5K9"/>